<dbReference type="InterPro" id="IPR018845">
    <property type="entry name" value="Initiator-bd"/>
</dbReference>
<dbReference type="KEGG" id="tva:4762700"/>
<dbReference type="VEuPathDB" id="TrichDB:TVAGG3_0411220"/>
<dbReference type="AlphaFoldDB" id="A2ER82"/>
<dbReference type="Proteomes" id="UP000001542">
    <property type="component" value="Unassembled WGS sequence"/>
</dbReference>
<keyword evidence="4" id="KW-1185">Reference proteome</keyword>
<reference evidence="3" key="2">
    <citation type="journal article" date="2007" name="Science">
        <title>Draft genome sequence of the sexually transmitted pathogen Trichomonas vaginalis.</title>
        <authorList>
            <person name="Carlton J.M."/>
            <person name="Hirt R.P."/>
            <person name="Silva J.C."/>
            <person name="Delcher A.L."/>
            <person name="Schatz M."/>
            <person name="Zhao Q."/>
            <person name="Wortman J.R."/>
            <person name="Bidwell S.L."/>
            <person name="Alsmark U.C.M."/>
            <person name="Besteiro S."/>
            <person name="Sicheritz-Ponten T."/>
            <person name="Noel C.J."/>
            <person name="Dacks J.B."/>
            <person name="Foster P.G."/>
            <person name="Simillion C."/>
            <person name="Van de Peer Y."/>
            <person name="Miranda-Saavedra D."/>
            <person name="Barton G.J."/>
            <person name="Westrop G.D."/>
            <person name="Mueller S."/>
            <person name="Dessi D."/>
            <person name="Fiori P.L."/>
            <person name="Ren Q."/>
            <person name="Paulsen I."/>
            <person name="Zhang H."/>
            <person name="Bastida-Corcuera F.D."/>
            <person name="Simoes-Barbosa A."/>
            <person name="Brown M.T."/>
            <person name="Hayes R.D."/>
            <person name="Mukherjee M."/>
            <person name="Okumura C.Y."/>
            <person name="Schneider R."/>
            <person name="Smith A.J."/>
            <person name="Vanacova S."/>
            <person name="Villalvazo M."/>
            <person name="Haas B.J."/>
            <person name="Pertea M."/>
            <person name="Feldblyum T.V."/>
            <person name="Utterback T.R."/>
            <person name="Shu C.L."/>
            <person name="Osoegawa K."/>
            <person name="de Jong P.J."/>
            <person name="Hrdy I."/>
            <person name="Horvathova L."/>
            <person name="Zubacova Z."/>
            <person name="Dolezal P."/>
            <person name="Malik S.B."/>
            <person name="Logsdon J.M. Jr."/>
            <person name="Henze K."/>
            <person name="Gupta A."/>
            <person name="Wang C.C."/>
            <person name="Dunne R.L."/>
            <person name="Upcroft J.A."/>
            <person name="Upcroft P."/>
            <person name="White O."/>
            <person name="Salzberg S.L."/>
            <person name="Tang P."/>
            <person name="Chiu C.-H."/>
            <person name="Lee Y.-S."/>
            <person name="Embley T.M."/>
            <person name="Coombs G.H."/>
            <person name="Mottram J.C."/>
            <person name="Tachezy J."/>
            <person name="Fraser-Liggett C.M."/>
            <person name="Johnson P.J."/>
        </authorList>
    </citation>
    <scope>NUCLEOTIDE SEQUENCE [LARGE SCALE GENOMIC DNA]</scope>
    <source>
        <strain evidence="3">G3</strain>
    </source>
</reference>
<feature type="domain" description="Initiator binding" evidence="2">
    <location>
        <begin position="20"/>
        <end position="144"/>
    </location>
</feature>
<sequence length="231" mass="26678">MSSDDDMTNNLPNHYEDLEEEDKREYNQIRSIIQQSGRNHRGKRLEAFSELLDTLKNFAVRGDSNDWKRCLVVGVCWLENAIAINTRQLRQLTNKCKSSINGSLQRIGYMPVANHSLLNDLLQEKIPFLKGNFSELRQWTIRQQVALTPKPAMPEEKTKLSPAPVNILPIPTNIETSNAMQHSQSYEQNITEPENEPVNQNDYNSFYDEEACLPLNDWVQDDNFYDFGSNL</sequence>
<reference evidence="3" key="1">
    <citation type="submission" date="2006-10" db="EMBL/GenBank/DDBJ databases">
        <authorList>
            <person name="Amadeo P."/>
            <person name="Zhao Q."/>
            <person name="Wortman J."/>
            <person name="Fraser-Liggett C."/>
            <person name="Carlton J."/>
        </authorList>
    </citation>
    <scope>NUCLEOTIDE SEQUENCE</scope>
    <source>
        <strain evidence="3">G3</strain>
    </source>
</reference>
<name>A2ER82_TRIV3</name>
<accession>A2ER82</accession>
<dbReference type="Pfam" id="PF10416">
    <property type="entry name" value="IBD"/>
    <property type="match status" value="1"/>
</dbReference>
<protein>
    <recommendedName>
        <fullName evidence="2">Initiator binding domain-containing protein</fullName>
    </recommendedName>
</protein>
<dbReference type="RefSeq" id="XP_001317058.1">
    <property type="nucleotide sequence ID" value="XM_001317023.1"/>
</dbReference>
<dbReference type="OrthoDB" id="10493306at2759"/>
<gene>
    <name evidence="3" type="ORF">TVAG_226480</name>
</gene>
<proteinExistence type="predicted"/>
<evidence type="ECO:0000256" key="1">
    <source>
        <dbReference type="SAM" id="MobiDB-lite"/>
    </source>
</evidence>
<dbReference type="EMBL" id="DS113464">
    <property type="protein sequence ID" value="EAY04835.1"/>
    <property type="molecule type" value="Genomic_DNA"/>
</dbReference>
<dbReference type="VEuPathDB" id="TrichDB:TVAG_226480"/>
<organism evidence="3 4">
    <name type="scientific">Trichomonas vaginalis (strain ATCC PRA-98 / G3)</name>
    <dbReference type="NCBI Taxonomy" id="412133"/>
    <lineage>
        <taxon>Eukaryota</taxon>
        <taxon>Metamonada</taxon>
        <taxon>Parabasalia</taxon>
        <taxon>Trichomonadida</taxon>
        <taxon>Trichomonadidae</taxon>
        <taxon>Trichomonas</taxon>
    </lineage>
</organism>
<evidence type="ECO:0000313" key="4">
    <source>
        <dbReference type="Proteomes" id="UP000001542"/>
    </source>
</evidence>
<dbReference type="InParanoid" id="A2ER82"/>
<evidence type="ECO:0000313" key="3">
    <source>
        <dbReference type="EMBL" id="EAY04835.1"/>
    </source>
</evidence>
<evidence type="ECO:0000259" key="2">
    <source>
        <dbReference type="Pfam" id="PF10416"/>
    </source>
</evidence>
<feature type="region of interest" description="Disordered" evidence="1">
    <location>
        <begin position="1"/>
        <end position="22"/>
    </location>
</feature>